<feature type="transmembrane region" description="Helical" evidence="7">
    <location>
        <begin position="221"/>
        <end position="242"/>
    </location>
</feature>
<keyword evidence="4 7" id="KW-0812">Transmembrane</keyword>
<dbReference type="PANTHER" id="PTHR30482">
    <property type="entry name" value="HIGH-AFFINITY BRANCHED-CHAIN AMINO ACID TRANSPORT SYSTEM PERMEASE"/>
    <property type="match status" value="1"/>
</dbReference>
<comment type="subcellular location">
    <subcellularLocation>
        <location evidence="1">Cell membrane</location>
        <topology evidence="1">Multi-pass membrane protein</topology>
    </subcellularLocation>
</comment>
<evidence type="ECO:0000256" key="6">
    <source>
        <dbReference type="ARBA" id="ARBA00023136"/>
    </source>
</evidence>
<protein>
    <submittedName>
        <fullName evidence="8">Branched-chain amino acid ABC transporter permease</fullName>
    </submittedName>
</protein>
<dbReference type="Pfam" id="PF02653">
    <property type="entry name" value="BPD_transp_2"/>
    <property type="match status" value="1"/>
</dbReference>
<name>A0A916ULX9_9HYPH</name>
<feature type="transmembrane region" description="Helical" evidence="7">
    <location>
        <begin position="95"/>
        <end position="115"/>
    </location>
</feature>
<evidence type="ECO:0000256" key="2">
    <source>
        <dbReference type="ARBA" id="ARBA00006704"/>
    </source>
</evidence>
<feature type="transmembrane region" description="Helical" evidence="7">
    <location>
        <begin position="248"/>
        <end position="266"/>
    </location>
</feature>
<evidence type="ECO:0000256" key="5">
    <source>
        <dbReference type="ARBA" id="ARBA00022989"/>
    </source>
</evidence>
<feature type="transmembrane region" description="Helical" evidence="7">
    <location>
        <begin position="273"/>
        <end position="293"/>
    </location>
</feature>
<gene>
    <name evidence="8" type="ORF">GCM10010994_40510</name>
</gene>
<feature type="transmembrane region" description="Helical" evidence="7">
    <location>
        <begin position="170"/>
        <end position="190"/>
    </location>
</feature>
<dbReference type="InterPro" id="IPR001851">
    <property type="entry name" value="ABC_transp_permease"/>
</dbReference>
<feature type="transmembrane region" description="Helical" evidence="7">
    <location>
        <begin position="49"/>
        <end position="65"/>
    </location>
</feature>
<dbReference type="GO" id="GO:0005886">
    <property type="term" value="C:plasma membrane"/>
    <property type="evidence" value="ECO:0007669"/>
    <property type="project" value="UniProtKB-SubCell"/>
</dbReference>
<evidence type="ECO:0000256" key="1">
    <source>
        <dbReference type="ARBA" id="ARBA00004651"/>
    </source>
</evidence>
<dbReference type="PROSITE" id="PS00605">
    <property type="entry name" value="ATPASE_C"/>
    <property type="match status" value="1"/>
</dbReference>
<dbReference type="Proteomes" id="UP000637002">
    <property type="component" value="Unassembled WGS sequence"/>
</dbReference>
<keyword evidence="3" id="KW-1003">Cell membrane</keyword>
<dbReference type="EMBL" id="BMGG01000007">
    <property type="protein sequence ID" value="GGC78172.1"/>
    <property type="molecule type" value="Genomic_DNA"/>
</dbReference>
<feature type="transmembrane region" description="Helical" evidence="7">
    <location>
        <begin position="122"/>
        <end position="141"/>
    </location>
</feature>
<evidence type="ECO:0000313" key="8">
    <source>
        <dbReference type="EMBL" id="GGC78172.1"/>
    </source>
</evidence>
<feature type="transmembrane region" description="Helical" evidence="7">
    <location>
        <begin position="72"/>
        <end position="89"/>
    </location>
</feature>
<evidence type="ECO:0000313" key="9">
    <source>
        <dbReference type="Proteomes" id="UP000637002"/>
    </source>
</evidence>
<dbReference type="InterPro" id="IPR020537">
    <property type="entry name" value="ATP_synth_F0_csu_DDCD_BS"/>
</dbReference>
<comment type="similarity">
    <text evidence="2">Belongs to the ATPase C chain family.</text>
</comment>
<comment type="caution">
    <text evidence="8">The sequence shown here is derived from an EMBL/GenBank/DDBJ whole genome shotgun (WGS) entry which is preliminary data.</text>
</comment>
<keyword evidence="5 7" id="KW-1133">Transmembrane helix</keyword>
<feature type="transmembrane region" description="Helical" evidence="7">
    <location>
        <begin position="24"/>
        <end position="43"/>
    </location>
</feature>
<reference evidence="8" key="2">
    <citation type="submission" date="2020-09" db="EMBL/GenBank/DDBJ databases">
        <authorList>
            <person name="Sun Q."/>
            <person name="Zhou Y."/>
        </authorList>
    </citation>
    <scope>NUCLEOTIDE SEQUENCE</scope>
    <source>
        <strain evidence="8">CGMCC 1.12919</strain>
    </source>
</reference>
<proteinExistence type="inferred from homology"/>
<feature type="transmembrane region" description="Helical" evidence="7">
    <location>
        <begin position="305"/>
        <end position="323"/>
    </location>
</feature>
<evidence type="ECO:0000256" key="7">
    <source>
        <dbReference type="SAM" id="Phobius"/>
    </source>
</evidence>
<dbReference type="InterPro" id="IPR043428">
    <property type="entry name" value="LivM-like"/>
</dbReference>
<evidence type="ECO:0000256" key="4">
    <source>
        <dbReference type="ARBA" id="ARBA00022692"/>
    </source>
</evidence>
<keyword evidence="9" id="KW-1185">Reference proteome</keyword>
<accession>A0A916ULX9</accession>
<dbReference type="RefSeq" id="WP_188610985.1">
    <property type="nucleotide sequence ID" value="NZ_BMGG01000007.1"/>
</dbReference>
<organism evidence="8 9">
    <name type="scientific">Chelatococcus reniformis</name>
    <dbReference type="NCBI Taxonomy" id="1494448"/>
    <lineage>
        <taxon>Bacteria</taxon>
        <taxon>Pseudomonadati</taxon>
        <taxon>Pseudomonadota</taxon>
        <taxon>Alphaproteobacteria</taxon>
        <taxon>Hyphomicrobiales</taxon>
        <taxon>Chelatococcaceae</taxon>
        <taxon>Chelatococcus</taxon>
    </lineage>
</organism>
<dbReference type="CDD" id="cd06581">
    <property type="entry name" value="TM_PBP1_LivM_like"/>
    <property type="match status" value="1"/>
</dbReference>
<keyword evidence="6 7" id="KW-0472">Membrane</keyword>
<reference evidence="8" key="1">
    <citation type="journal article" date="2014" name="Int. J. Syst. Evol. Microbiol.">
        <title>Complete genome sequence of Corynebacterium casei LMG S-19264T (=DSM 44701T), isolated from a smear-ripened cheese.</title>
        <authorList>
            <consortium name="US DOE Joint Genome Institute (JGI-PGF)"/>
            <person name="Walter F."/>
            <person name="Albersmeier A."/>
            <person name="Kalinowski J."/>
            <person name="Ruckert C."/>
        </authorList>
    </citation>
    <scope>NUCLEOTIDE SEQUENCE</scope>
    <source>
        <strain evidence="8">CGMCC 1.12919</strain>
    </source>
</reference>
<dbReference type="AlphaFoldDB" id="A0A916ULX9"/>
<dbReference type="PANTHER" id="PTHR30482:SF10">
    <property type="entry name" value="HIGH-AFFINITY BRANCHED-CHAIN AMINO ACID TRANSPORT PROTEIN BRAE"/>
    <property type="match status" value="1"/>
</dbReference>
<sequence>MRYQFKTSYDRDIDLFGDAAQRNWYLALLAVLCAAPLVLEQFWLGELSYVFILSIAAVGLMLLTGYTGQVSLCHGAFLGIGAYAYAVLLQRGVPFFVAAPLASLITAGVGAAIGFPALRLVGIYLAMATLAFNFIVEYVFVHWDSVTGGFSGFAVPQPTVFGYSIVDYPLFYYLTLAALLFALFVANNIMRAPTGRALIALRDSEVAAQSMGVKLTRYKTISFALSAGLTGFAGAFFAHKIGYLAPDAFGILLSIQLLLMVVVGGLGSFRGAIFGALFVGALPSVIALLRDFLPQSVARQPGLEPGLFGLILIGFILFEPHGIEGRWRKLRLFFSQFPMYRVATFKKQKSFTKSERFR</sequence>
<dbReference type="GO" id="GO:0015658">
    <property type="term" value="F:branched-chain amino acid transmembrane transporter activity"/>
    <property type="evidence" value="ECO:0007669"/>
    <property type="project" value="InterPro"/>
</dbReference>
<evidence type="ECO:0000256" key="3">
    <source>
        <dbReference type="ARBA" id="ARBA00022475"/>
    </source>
</evidence>